<dbReference type="AlphaFoldDB" id="A0A4P8XI83"/>
<accession>A0A4P8XI83</accession>
<gene>
    <name evidence="1" type="ORF">E6C60_1570</name>
</gene>
<protein>
    <submittedName>
        <fullName evidence="1">Uncharacterized protein</fullName>
    </submittedName>
</protein>
<dbReference type="RefSeq" id="WP_138225337.1">
    <property type="nucleotide sequence ID" value="NZ_CP040396.1"/>
</dbReference>
<name>A0A4P8XI83_9BACL</name>
<dbReference type="Proteomes" id="UP000300879">
    <property type="component" value="Chromosome"/>
</dbReference>
<keyword evidence="2" id="KW-1185">Reference proteome</keyword>
<proteinExistence type="predicted"/>
<evidence type="ECO:0000313" key="2">
    <source>
        <dbReference type="Proteomes" id="UP000300879"/>
    </source>
</evidence>
<dbReference type="KEGG" id="palo:E6C60_1570"/>
<organism evidence="1 2">
    <name type="scientific">Paenibacillus algicola</name>
    <dbReference type="NCBI Taxonomy" id="2565926"/>
    <lineage>
        <taxon>Bacteria</taxon>
        <taxon>Bacillati</taxon>
        <taxon>Bacillota</taxon>
        <taxon>Bacilli</taxon>
        <taxon>Bacillales</taxon>
        <taxon>Paenibacillaceae</taxon>
        <taxon>Paenibacillus</taxon>
    </lineage>
</organism>
<sequence>MLGDFFSKVSGTGLIKEIYTDLAQPGVKQVGLALETVLDLCNTILLPAKILNEKSKIVFTNNLERYKEKVKNIDKEKNSHYTS</sequence>
<evidence type="ECO:0000313" key="1">
    <source>
        <dbReference type="EMBL" id="QCT02286.1"/>
    </source>
</evidence>
<reference evidence="1 2" key="1">
    <citation type="submission" date="2019-05" db="EMBL/GenBank/DDBJ databases">
        <authorList>
            <person name="Chen C."/>
        </authorList>
    </citation>
    <scope>NUCLEOTIDE SEQUENCE [LARGE SCALE GENOMIC DNA]</scope>
    <source>
        <strain evidence="1 2">HB172198</strain>
    </source>
</reference>
<dbReference type="OrthoDB" id="2339567at2"/>
<dbReference type="EMBL" id="CP040396">
    <property type="protein sequence ID" value="QCT02286.1"/>
    <property type="molecule type" value="Genomic_DNA"/>
</dbReference>